<name>A0ACC2WQ66_9TREE</name>
<sequence length="371" mass="42135">MPYRPAFARPLFDKNRALPRMSWAPENLYNLWQRVSPDGPLRSETSFTRTSMTLFQQRWRSKRLSRGYHGDHIGETKFERWYLPEALPSIHAEGKRTSTKGNVRPSRETASMVAGRTRDSARVLEERNRLEKERSGRVPIGTMLYREVERRLDVLVFRACFATSVWQARQMVVHRKVSLNGRVVSRRKLKMVAVPADGAISPQENNPNIRLNPGDMFSVEPSAIPMLSKPAGQVEITAETEEPVAEVSDEATPSTESAADAETPSEQAPSADATKSSKSSAADTAKAWFTLPTYAAPHLFVPAYLEPNFKTCSAVYVRHPTARPGYSEIPSPYDADGEVMSLSWEWFKWRAPNMSKRRHRWMSPERQIDQK</sequence>
<protein>
    <submittedName>
        <fullName evidence="1">Uncharacterized protein</fullName>
    </submittedName>
</protein>
<proteinExistence type="predicted"/>
<keyword evidence="2" id="KW-1185">Reference proteome</keyword>
<reference evidence="1" key="1">
    <citation type="submission" date="2023-04" db="EMBL/GenBank/DDBJ databases">
        <title>Draft Genome sequencing of Naganishia species isolated from polar environments using Oxford Nanopore Technology.</title>
        <authorList>
            <person name="Leo P."/>
            <person name="Venkateswaran K."/>
        </authorList>
    </citation>
    <scope>NUCLEOTIDE SEQUENCE</scope>
    <source>
        <strain evidence="1">MNA-CCFEE 5262</strain>
    </source>
</reference>
<gene>
    <name evidence="1" type="ORF">QFC20_001889</name>
</gene>
<organism evidence="1 2">
    <name type="scientific">Naganishia adeliensis</name>
    <dbReference type="NCBI Taxonomy" id="92952"/>
    <lineage>
        <taxon>Eukaryota</taxon>
        <taxon>Fungi</taxon>
        <taxon>Dikarya</taxon>
        <taxon>Basidiomycota</taxon>
        <taxon>Agaricomycotina</taxon>
        <taxon>Tremellomycetes</taxon>
        <taxon>Filobasidiales</taxon>
        <taxon>Filobasidiaceae</taxon>
        <taxon>Naganishia</taxon>
    </lineage>
</organism>
<evidence type="ECO:0000313" key="1">
    <source>
        <dbReference type="EMBL" id="KAJ9113538.1"/>
    </source>
</evidence>
<dbReference type="Proteomes" id="UP001230649">
    <property type="component" value="Unassembled WGS sequence"/>
</dbReference>
<evidence type="ECO:0000313" key="2">
    <source>
        <dbReference type="Proteomes" id="UP001230649"/>
    </source>
</evidence>
<accession>A0ACC2WQ66</accession>
<comment type="caution">
    <text evidence="1">The sequence shown here is derived from an EMBL/GenBank/DDBJ whole genome shotgun (WGS) entry which is preliminary data.</text>
</comment>
<dbReference type="EMBL" id="JASBWS010000012">
    <property type="protein sequence ID" value="KAJ9113538.1"/>
    <property type="molecule type" value="Genomic_DNA"/>
</dbReference>